<dbReference type="InterPro" id="IPR011006">
    <property type="entry name" value="CheY-like_superfamily"/>
</dbReference>
<name>A0A7X6DCC8_9BURK</name>
<keyword evidence="3" id="KW-1185">Reference proteome</keyword>
<gene>
    <name evidence="2" type="ORF">RAMLITH_01980</name>
</gene>
<protein>
    <submittedName>
        <fullName evidence="2">Response regulator</fullName>
    </submittedName>
</protein>
<comment type="caution">
    <text evidence="2">The sequence shown here is derived from an EMBL/GenBank/DDBJ whole genome shotgun (WGS) entry which is preliminary data.</text>
</comment>
<dbReference type="Proteomes" id="UP000521868">
    <property type="component" value="Unassembled WGS sequence"/>
</dbReference>
<dbReference type="RefSeq" id="WP_168105658.1">
    <property type="nucleotide sequence ID" value="NZ_VTOX01000001.1"/>
</dbReference>
<accession>A0A7X6DCC8</accession>
<dbReference type="SUPFAM" id="SSF52172">
    <property type="entry name" value="CheY-like"/>
    <property type="match status" value="1"/>
</dbReference>
<dbReference type="Gene3D" id="3.40.50.2300">
    <property type="match status" value="1"/>
</dbReference>
<feature type="region of interest" description="Disordered" evidence="1">
    <location>
        <begin position="29"/>
        <end position="62"/>
    </location>
</feature>
<organism evidence="2 3">
    <name type="scientific">Ramlibacter lithotrophicus</name>
    <dbReference type="NCBI Taxonomy" id="2606681"/>
    <lineage>
        <taxon>Bacteria</taxon>
        <taxon>Pseudomonadati</taxon>
        <taxon>Pseudomonadota</taxon>
        <taxon>Betaproteobacteria</taxon>
        <taxon>Burkholderiales</taxon>
        <taxon>Comamonadaceae</taxon>
        <taxon>Ramlibacter</taxon>
    </lineage>
</organism>
<evidence type="ECO:0000256" key="1">
    <source>
        <dbReference type="SAM" id="MobiDB-lite"/>
    </source>
</evidence>
<dbReference type="EMBL" id="VTOX01000001">
    <property type="protein sequence ID" value="NKE64577.1"/>
    <property type="molecule type" value="Genomic_DNA"/>
</dbReference>
<dbReference type="AlphaFoldDB" id="A0A7X6DCC8"/>
<evidence type="ECO:0000313" key="3">
    <source>
        <dbReference type="Proteomes" id="UP000521868"/>
    </source>
</evidence>
<reference evidence="2 3" key="1">
    <citation type="journal article" date="2020" name="Nature">
        <title>Bacterial chemolithoautotrophy via manganese oxidation.</title>
        <authorList>
            <person name="Yu H."/>
            <person name="Leadbetter J.R."/>
        </authorList>
    </citation>
    <scope>NUCLEOTIDE SEQUENCE [LARGE SCALE GENOMIC DNA]</scope>
    <source>
        <strain evidence="2 3">RBP-1</strain>
    </source>
</reference>
<sequence length="390" mass="43129">MTARAAAAIARPTFQSLMRWAGEQLHASRVPDVGADASRAKPSRHRDDGTLPPVRDGSGPQRLSLYHRPGSVALLDDAPDYLEMLVASLPRHWNLEPFLSPQSFVNYLQQEPPRWEADFWNQQKIVEAWHRGSPLVPQILEYWATTPERFSLTKVCVVDQLMPGMTGLQALDELVDWPGHRILLTGAFDEGLATQAFNRGLIDQFIAKQTDRLAGHLAATIQMLMARPNARFHQIWAATLTPRQSAILRDPRVADDLARFAASTFVEWFVIGDPFGILGISETGVPTWLQLEPTSGLAELAEWAADRGVGAEDVRHIQAGRCVYDRDLGLAMADAKPLSVTPAFAIGDAGTLWAAIHRIDAAIAAPAALSYREWLAGKVRRRSSRKSIWA</sequence>
<evidence type="ECO:0000313" key="2">
    <source>
        <dbReference type="EMBL" id="NKE64577.1"/>
    </source>
</evidence>
<proteinExistence type="predicted"/>